<protein>
    <recommendedName>
        <fullName evidence="4">YtkA-like domain-containing protein</fullName>
    </recommendedName>
</protein>
<evidence type="ECO:0000256" key="1">
    <source>
        <dbReference type="SAM" id="Phobius"/>
    </source>
</evidence>
<reference evidence="2 3" key="1">
    <citation type="submission" date="2013-05" db="EMBL/GenBank/DDBJ databases">
        <title>Complete genome sequence of the lipase-producing bacterium Photobacterium gaetbulicola Gung47.</title>
        <authorList>
            <person name="Kim Y.-O."/>
        </authorList>
    </citation>
    <scope>NUCLEOTIDE SEQUENCE [LARGE SCALE GENOMIC DNA]</scope>
    <source>
        <strain evidence="2 3">Gung47</strain>
    </source>
</reference>
<dbReference type="Proteomes" id="UP000032303">
    <property type="component" value="Chromosome 2"/>
</dbReference>
<feature type="transmembrane region" description="Helical" evidence="1">
    <location>
        <begin position="42"/>
        <end position="61"/>
    </location>
</feature>
<keyword evidence="3" id="KW-1185">Reference proteome</keyword>
<evidence type="ECO:0000313" key="2">
    <source>
        <dbReference type="EMBL" id="AJR08692.1"/>
    </source>
</evidence>
<name>A0A0C5WQQ3_9GAMM</name>
<accession>A0A0C5WQQ3</accession>
<dbReference type="AlphaFoldDB" id="A0A0C5WQQ3"/>
<evidence type="ECO:0000313" key="3">
    <source>
        <dbReference type="Proteomes" id="UP000032303"/>
    </source>
</evidence>
<sequence>MIDRVKPTQCLRLSNIYVKTLTSVTWEARKIMAAEKLTKGRLIQILFLLAVLITAFVWRTVTYNDNQTEDSTALTCQLSANLCQQNDSDESLNITLSPYPAVANQELTIQVDNTNVKPTASVEGVNMYMGTIPVTFEQTSKGWQGRFTVPECMHDEMEWAITIEQGDRKVIATFMVKKQTK</sequence>
<dbReference type="KEGG" id="pgb:H744_2c2028"/>
<gene>
    <name evidence="2" type="ORF">H744_2c2028</name>
</gene>
<proteinExistence type="predicted"/>
<organism evidence="2 3">
    <name type="scientific">Photobacterium gaetbulicola Gung47</name>
    <dbReference type="NCBI Taxonomy" id="658445"/>
    <lineage>
        <taxon>Bacteria</taxon>
        <taxon>Pseudomonadati</taxon>
        <taxon>Pseudomonadota</taxon>
        <taxon>Gammaproteobacteria</taxon>
        <taxon>Vibrionales</taxon>
        <taxon>Vibrionaceae</taxon>
        <taxon>Photobacterium</taxon>
    </lineage>
</organism>
<dbReference type="STRING" id="658445.H744_2c2028"/>
<dbReference type="PATRIC" id="fig|658445.3.peg.4002"/>
<dbReference type="EMBL" id="CP005974">
    <property type="protein sequence ID" value="AJR08692.1"/>
    <property type="molecule type" value="Genomic_DNA"/>
</dbReference>
<keyword evidence="1" id="KW-0472">Membrane</keyword>
<dbReference type="HOGENOM" id="CLU_139764_0_0_6"/>
<evidence type="ECO:0008006" key="4">
    <source>
        <dbReference type="Google" id="ProtNLM"/>
    </source>
</evidence>
<keyword evidence="1" id="KW-0812">Transmembrane</keyword>
<keyword evidence="1" id="KW-1133">Transmembrane helix</keyword>